<dbReference type="EMBL" id="CP011971">
    <property type="protein sequence ID" value="AMN48449.1"/>
    <property type="molecule type" value="Genomic_DNA"/>
</dbReference>
<dbReference type="InterPro" id="IPR013766">
    <property type="entry name" value="Thioredoxin_domain"/>
</dbReference>
<dbReference type="InterPro" id="IPR036249">
    <property type="entry name" value="Thioredoxin-like_sf"/>
</dbReference>
<keyword evidence="3" id="KW-0479">Metal-binding</keyword>
<dbReference type="InterPro" id="IPR003782">
    <property type="entry name" value="SCO1/SenC"/>
</dbReference>
<dbReference type="KEGG" id="sdf:ACG33_15350"/>
<gene>
    <name evidence="7" type="ORF">ACG33_15350</name>
</gene>
<dbReference type="SUPFAM" id="SSF52833">
    <property type="entry name" value="Thioredoxin-like"/>
    <property type="match status" value="1"/>
</dbReference>
<evidence type="ECO:0000256" key="4">
    <source>
        <dbReference type="PIRSR" id="PIRSR603782-2"/>
    </source>
</evidence>
<accession>A0A127FEU4</accession>
<keyword evidence="8" id="KW-1185">Reference proteome</keyword>
<feature type="domain" description="Thioredoxin" evidence="6">
    <location>
        <begin position="50"/>
        <end position="196"/>
    </location>
</feature>
<keyword evidence="4" id="KW-1015">Disulfide bond</keyword>
<evidence type="ECO:0000259" key="6">
    <source>
        <dbReference type="PROSITE" id="PS51352"/>
    </source>
</evidence>
<protein>
    <recommendedName>
        <fullName evidence="6">Thioredoxin domain-containing protein</fullName>
    </recommendedName>
</protein>
<dbReference type="Pfam" id="PF02630">
    <property type="entry name" value="SCO1-SenC"/>
    <property type="match status" value="1"/>
</dbReference>
<evidence type="ECO:0000256" key="1">
    <source>
        <dbReference type="ARBA" id="ARBA00010996"/>
    </source>
</evidence>
<dbReference type="PROSITE" id="PS51352">
    <property type="entry name" value="THIOREDOXIN_2"/>
    <property type="match status" value="1"/>
</dbReference>
<dbReference type="Gene3D" id="3.40.30.10">
    <property type="entry name" value="Glutaredoxin"/>
    <property type="match status" value="1"/>
</dbReference>
<name>A0A127FEU4_STEDE</name>
<dbReference type="Proteomes" id="UP000070250">
    <property type="component" value="Chromosome"/>
</dbReference>
<comment type="similarity">
    <text evidence="1">Belongs to the SCO1/2 family.</text>
</comment>
<keyword evidence="5" id="KW-0812">Transmembrane</keyword>
<keyword evidence="5" id="KW-0472">Membrane</keyword>
<feature type="transmembrane region" description="Helical" evidence="5">
    <location>
        <begin position="14"/>
        <end position="35"/>
    </location>
</feature>
<feature type="binding site" evidence="3">
    <location>
        <position position="88"/>
    </location>
    <ligand>
        <name>Cu cation</name>
        <dbReference type="ChEBI" id="CHEBI:23378"/>
    </ligand>
</feature>
<sequence length="201" mass="22653">MDFEPVHRRSRRQLWLLIAVFFAPLATAFLLYYGFEDWRPSRSTNQGELLQPARALPVFELSTPEGTTLTNESLRGKWNLVYIGDGQCGQRCREALVLMRQSRLALNEDLPRVQRIFLTTGHCCDQHYLQSTHPGLIIAQSGTTGQPLLHAFPGAPAAEPEAGYIYIVDPLGNLMMRYSPEAPHKALLEDLEKLLKLSHIG</sequence>
<keyword evidence="5" id="KW-1133">Transmembrane helix</keyword>
<evidence type="ECO:0000256" key="5">
    <source>
        <dbReference type="SAM" id="Phobius"/>
    </source>
</evidence>
<proteinExistence type="inferred from homology"/>
<dbReference type="STRING" id="465721.ACG33_15350"/>
<evidence type="ECO:0000256" key="3">
    <source>
        <dbReference type="PIRSR" id="PIRSR603782-1"/>
    </source>
</evidence>
<dbReference type="AlphaFoldDB" id="A0A127FEU4"/>
<evidence type="ECO:0000313" key="8">
    <source>
        <dbReference type="Proteomes" id="UP000070250"/>
    </source>
</evidence>
<evidence type="ECO:0000256" key="2">
    <source>
        <dbReference type="ARBA" id="ARBA00023008"/>
    </source>
</evidence>
<dbReference type="GO" id="GO:0046872">
    <property type="term" value="F:metal ion binding"/>
    <property type="evidence" value="ECO:0007669"/>
    <property type="project" value="UniProtKB-KW"/>
</dbReference>
<keyword evidence="2 3" id="KW-0186">Copper</keyword>
<evidence type="ECO:0000313" key="7">
    <source>
        <dbReference type="EMBL" id="AMN48449.1"/>
    </source>
</evidence>
<organism evidence="7 8">
    <name type="scientific">Steroidobacter denitrificans</name>
    <dbReference type="NCBI Taxonomy" id="465721"/>
    <lineage>
        <taxon>Bacteria</taxon>
        <taxon>Pseudomonadati</taxon>
        <taxon>Pseudomonadota</taxon>
        <taxon>Gammaproteobacteria</taxon>
        <taxon>Steroidobacterales</taxon>
        <taxon>Steroidobacteraceae</taxon>
        <taxon>Steroidobacter</taxon>
    </lineage>
</organism>
<reference evidence="7 8" key="1">
    <citation type="submission" date="2015-06" db="EMBL/GenBank/DDBJ databases">
        <title>A Comprehensive Approach to Explore the Metabolic and Phylogenetic Diversity of Bacterial Steroid Degradation in the Environment: Testosterone as an Example.</title>
        <authorList>
            <person name="Yang F.-C."/>
            <person name="Chen Y.-L."/>
            <person name="Yu C.-P."/>
            <person name="Tang S.-L."/>
            <person name="Wang P.-H."/>
            <person name="Ismail W."/>
            <person name="Wang C.-H."/>
            <person name="Yang C.-Y."/>
            <person name="Chiang Y.-R."/>
        </authorList>
    </citation>
    <scope>NUCLEOTIDE SEQUENCE [LARGE SCALE GENOMIC DNA]</scope>
    <source>
        <strain evidence="7 8">DSM 18526</strain>
    </source>
</reference>
<feature type="disulfide bond" description="Redox-active" evidence="4">
    <location>
        <begin position="88"/>
        <end position="92"/>
    </location>
</feature>
<feature type="binding site" evidence="3">
    <location>
        <position position="92"/>
    </location>
    <ligand>
        <name>Cu cation</name>
        <dbReference type="ChEBI" id="CHEBI:23378"/>
    </ligand>
</feature>